<dbReference type="Gene3D" id="1.10.260.40">
    <property type="entry name" value="lambda repressor-like DNA-binding domains"/>
    <property type="match status" value="1"/>
</dbReference>
<dbReference type="InterPro" id="IPR011051">
    <property type="entry name" value="RmlC_Cupin_sf"/>
</dbReference>
<dbReference type="PANTHER" id="PTHR46797">
    <property type="entry name" value="HTH-TYPE TRANSCRIPTIONAL REGULATOR"/>
    <property type="match status" value="1"/>
</dbReference>
<protein>
    <submittedName>
        <fullName evidence="3">Helix-turn-helix transcriptional regulator</fullName>
    </submittedName>
</protein>
<dbReference type="InterPro" id="IPR014710">
    <property type="entry name" value="RmlC-like_jellyroll"/>
</dbReference>
<evidence type="ECO:0000313" key="3">
    <source>
        <dbReference type="EMBL" id="QUV95654.1"/>
    </source>
</evidence>
<dbReference type="InterPro" id="IPR010982">
    <property type="entry name" value="Lambda_DNA-bd_dom_sf"/>
</dbReference>
<dbReference type="PANTHER" id="PTHR46797:SF1">
    <property type="entry name" value="METHYLPHOSPHONATE SYNTHASE"/>
    <property type="match status" value="1"/>
</dbReference>
<dbReference type="SUPFAM" id="SSF47413">
    <property type="entry name" value="lambda repressor-like DNA-binding domains"/>
    <property type="match status" value="1"/>
</dbReference>
<dbReference type="RefSeq" id="WP_211423870.1">
    <property type="nucleotide sequence ID" value="NZ_CP072643.1"/>
</dbReference>
<dbReference type="EMBL" id="CP072643">
    <property type="protein sequence ID" value="QUV95654.1"/>
    <property type="molecule type" value="Genomic_DNA"/>
</dbReference>
<reference evidence="3 4" key="1">
    <citation type="submission" date="2021-03" db="EMBL/GenBank/DDBJ databases">
        <title>Genomic and phenotypic characterization of Chloracidobacterium isolates provides evidence for multiple species.</title>
        <authorList>
            <person name="Saini M.K."/>
            <person name="Costas A.M.G."/>
            <person name="Tank M."/>
            <person name="Bryant D.A."/>
        </authorList>
    </citation>
    <scope>NUCLEOTIDE SEQUENCE [LARGE SCALE GENOMIC DNA]</scope>
    <source>
        <strain evidence="3 4">N</strain>
    </source>
</reference>
<keyword evidence="4" id="KW-1185">Reference proteome</keyword>
<dbReference type="InterPro" id="IPR001387">
    <property type="entry name" value="Cro/C1-type_HTH"/>
</dbReference>
<dbReference type="InterPro" id="IPR050807">
    <property type="entry name" value="TransReg_Diox_bact_type"/>
</dbReference>
<dbReference type="SUPFAM" id="SSF51182">
    <property type="entry name" value="RmlC-like cupins"/>
    <property type="match status" value="1"/>
</dbReference>
<organism evidence="3 4">
    <name type="scientific">Chloracidobacterium sp. N</name>
    <dbReference type="NCBI Taxonomy" id="2821540"/>
    <lineage>
        <taxon>Bacteria</taxon>
        <taxon>Pseudomonadati</taxon>
        <taxon>Acidobacteriota</taxon>
        <taxon>Terriglobia</taxon>
        <taxon>Terriglobales</taxon>
        <taxon>Acidobacteriaceae</taxon>
        <taxon>Chloracidobacterium</taxon>
        <taxon>Chloracidobacterium aggregatum</taxon>
    </lineage>
</organism>
<gene>
    <name evidence="3" type="ORF">J8C05_12560</name>
</gene>
<dbReference type="CDD" id="cd02209">
    <property type="entry name" value="cupin_XRE_C"/>
    <property type="match status" value="1"/>
</dbReference>
<dbReference type="CDD" id="cd00093">
    <property type="entry name" value="HTH_XRE"/>
    <property type="match status" value="1"/>
</dbReference>
<evidence type="ECO:0000259" key="2">
    <source>
        <dbReference type="PROSITE" id="PS50943"/>
    </source>
</evidence>
<accession>A0ABX8B7V6</accession>
<dbReference type="Pfam" id="PF07883">
    <property type="entry name" value="Cupin_2"/>
    <property type="match status" value="1"/>
</dbReference>
<dbReference type="SMART" id="SM00530">
    <property type="entry name" value="HTH_XRE"/>
    <property type="match status" value="1"/>
</dbReference>
<evidence type="ECO:0000313" key="4">
    <source>
        <dbReference type="Proteomes" id="UP000677668"/>
    </source>
</evidence>
<sequence>MKPRSKVTDTERVAASEALELKRRVGSNLELLRRQRGLSLERLAAQSGVSRAMLGQIEAGESAPTIAVLWKIARGLGVRFADLLGDEPEQAVVVLPRSAAKVLRSQDGRFESRALFPFDRERRAEFYELRLRAGCVEMAEPHAEGTYENLVVQQGCLALTIGDRETIHLLPGDAVYFRADVPHVYANPGAEETLAYLVMTYASPRL</sequence>
<evidence type="ECO:0000256" key="1">
    <source>
        <dbReference type="ARBA" id="ARBA00023125"/>
    </source>
</evidence>
<keyword evidence="1" id="KW-0238">DNA-binding</keyword>
<dbReference type="Gene3D" id="2.60.120.10">
    <property type="entry name" value="Jelly Rolls"/>
    <property type="match status" value="1"/>
</dbReference>
<dbReference type="Proteomes" id="UP000677668">
    <property type="component" value="Chromosome 2"/>
</dbReference>
<name>A0ABX8B7V6_9BACT</name>
<dbReference type="Pfam" id="PF01381">
    <property type="entry name" value="HTH_3"/>
    <property type="match status" value="1"/>
</dbReference>
<proteinExistence type="predicted"/>
<dbReference type="InterPro" id="IPR013096">
    <property type="entry name" value="Cupin_2"/>
</dbReference>
<feature type="domain" description="HTH cro/C1-type" evidence="2">
    <location>
        <begin position="29"/>
        <end position="83"/>
    </location>
</feature>
<dbReference type="PROSITE" id="PS50943">
    <property type="entry name" value="HTH_CROC1"/>
    <property type="match status" value="1"/>
</dbReference>